<accession>A0ABR0YSQ3</accession>
<feature type="repeat" description="WD" evidence="3">
    <location>
        <begin position="665"/>
        <end position="707"/>
    </location>
</feature>
<evidence type="ECO:0000256" key="1">
    <source>
        <dbReference type="ARBA" id="ARBA00022574"/>
    </source>
</evidence>
<organism evidence="9 10">
    <name type="scientific">Huso huso</name>
    <name type="common">Beluga</name>
    <name type="synonym">Acipenser huso</name>
    <dbReference type="NCBI Taxonomy" id="61971"/>
    <lineage>
        <taxon>Eukaryota</taxon>
        <taxon>Metazoa</taxon>
        <taxon>Chordata</taxon>
        <taxon>Craniata</taxon>
        <taxon>Vertebrata</taxon>
        <taxon>Euteleostomi</taxon>
        <taxon>Actinopterygii</taxon>
        <taxon>Chondrostei</taxon>
        <taxon>Acipenseriformes</taxon>
        <taxon>Acipenseridae</taxon>
        <taxon>Huso</taxon>
    </lineage>
</organism>
<dbReference type="InterPro" id="IPR001680">
    <property type="entry name" value="WD40_rpt"/>
</dbReference>
<dbReference type="InterPro" id="IPR015943">
    <property type="entry name" value="WD40/YVTN_repeat-like_dom_sf"/>
</dbReference>
<feature type="compositionally biased region" description="Basic residues" evidence="4">
    <location>
        <begin position="726"/>
        <end position="736"/>
    </location>
</feature>
<dbReference type="InterPro" id="IPR052640">
    <property type="entry name" value="Gemin-5"/>
</dbReference>
<dbReference type="InterPro" id="IPR056432">
    <property type="entry name" value="Beta-prop_GEMI5_1st"/>
</dbReference>
<proteinExistence type="predicted"/>
<dbReference type="SUPFAM" id="SSF50998">
    <property type="entry name" value="Quinoprotein alcohol dehydrogenase-like"/>
    <property type="match status" value="1"/>
</dbReference>
<feature type="compositionally biased region" description="Basic and acidic residues" evidence="4">
    <location>
        <begin position="1396"/>
        <end position="1413"/>
    </location>
</feature>
<dbReference type="SMART" id="SM00320">
    <property type="entry name" value="WD40"/>
    <property type="match status" value="12"/>
</dbReference>
<evidence type="ECO:0000313" key="10">
    <source>
        <dbReference type="Proteomes" id="UP001369086"/>
    </source>
</evidence>
<keyword evidence="1 3" id="KW-0853">WD repeat</keyword>
<dbReference type="InterPro" id="IPR036322">
    <property type="entry name" value="WD40_repeat_dom_sf"/>
</dbReference>
<feature type="compositionally biased region" description="Basic and acidic residues" evidence="4">
    <location>
        <begin position="778"/>
        <end position="794"/>
    </location>
</feature>
<protein>
    <submittedName>
        <fullName evidence="9">Gem-associated protein 5-like</fullName>
    </submittedName>
</protein>
<feature type="compositionally biased region" description="Basic and acidic residues" evidence="4">
    <location>
        <begin position="701"/>
        <end position="720"/>
    </location>
</feature>
<dbReference type="PRINTS" id="PR00320">
    <property type="entry name" value="GPROTEINBRPT"/>
</dbReference>
<feature type="compositionally biased region" description="Acidic residues" evidence="4">
    <location>
        <begin position="751"/>
        <end position="762"/>
    </location>
</feature>
<evidence type="ECO:0000256" key="4">
    <source>
        <dbReference type="SAM" id="MobiDB-lite"/>
    </source>
</evidence>
<dbReference type="Pfam" id="PF23770">
    <property type="entry name" value="Beta-prop_RIG_1st"/>
    <property type="match status" value="1"/>
</dbReference>
<feature type="repeat" description="WD" evidence="3">
    <location>
        <begin position="228"/>
        <end position="251"/>
    </location>
</feature>
<feature type="repeat" description="WD" evidence="3">
    <location>
        <begin position="50"/>
        <end position="94"/>
    </location>
</feature>
<dbReference type="Proteomes" id="UP001369086">
    <property type="component" value="Unassembled WGS sequence"/>
</dbReference>
<dbReference type="Pfam" id="PF23777">
    <property type="entry name" value="GEMI5_RBS"/>
    <property type="match status" value="1"/>
</dbReference>
<evidence type="ECO:0000259" key="5">
    <source>
        <dbReference type="Pfam" id="PF23770"/>
    </source>
</evidence>
<feature type="domain" description="Gem-associated protein 5 RBS" evidence="8">
    <location>
        <begin position="1137"/>
        <end position="1492"/>
    </location>
</feature>
<evidence type="ECO:0000256" key="2">
    <source>
        <dbReference type="ARBA" id="ARBA00022737"/>
    </source>
</evidence>
<gene>
    <name evidence="9" type="ORF">HHUSO_G23557</name>
</gene>
<dbReference type="Gene3D" id="2.130.10.10">
    <property type="entry name" value="YVTN repeat-like/Quinoprotein amine dehydrogenase"/>
    <property type="match status" value="2"/>
</dbReference>
<feature type="region of interest" description="Disordered" evidence="4">
    <location>
        <begin position="1282"/>
        <end position="1346"/>
    </location>
</feature>
<feature type="domain" description="Gem-associated protein 5 TPR" evidence="6">
    <location>
        <begin position="875"/>
        <end position="1083"/>
    </location>
</feature>
<dbReference type="PANTHER" id="PTHR46362">
    <property type="entry name" value="GEM-ASSOCIATED PROTEIN 5"/>
    <property type="match status" value="1"/>
</dbReference>
<name>A0ABR0YSQ3_HUSHU</name>
<keyword evidence="10" id="KW-1185">Reference proteome</keyword>
<feature type="region of interest" description="Disordered" evidence="4">
    <location>
        <begin position="698"/>
        <end position="843"/>
    </location>
</feature>
<dbReference type="Pfam" id="PF23775">
    <property type="entry name" value="Beta-prop_RIG_2nd"/>
    <property type="match status" value="1"/>
</dbReference>
<evidence type="ECO:0000259" key="8">
    <source>
        <dbReference type="Pfam" id="PF23777"/>
    </source>
</evidence>
<dbReference type="InterPro" id="IPR056421">
    <property type="entry name" value="TPR_GEMI5"/>
</dbReference>
<dbReference type="Pfam" id="PF00400">
    <property type="entry name" value="WD40"/>
    <property type="match status" value="1"/>
</dbReference>
<dbReference type="SUPFAM" id="SSF50978">
    <property type="entry name" value="WD40 repeat-like"/>
    <property type="match status" value="1"/>
</dbReference>
<dbReference type="PANTHER" id="PTHR46362:SF1">
    <property type="entry name" value="GEM-ASSOCIATED PROTEIN 5"/>
    <property type="match status" value="1"/>
</dbReference>
<dbReference type="InterPro" id="IPR056420">
    <property type="entry name" value="GEMI5_RBS"/>
</dbReference>
<feature type="region of interest" description="Disordered" evidence="4">
    <location>
        <begin position="1387"/>
        <end position="1425"/>
    </location>
</feature>
<dbReference type="InterPro" id="IPR019775">
    <property type="entry name" value="WD40_repeat_CS"/>
</dbReference>
<comment type="caution">
    <text evidence="9">The sequence shown here is derived from an EMBL/GenBank/DDBJ whole genome shotgun (WGS) entry which is preliminary data.</text>
</comment>
<dbReference type="PROSITE" id="PS00678">
    <property type="entry name" value="WD_REPEATS_1"/>
    <property type="match status" value="1"/>
</dbReference>
<evidence type="ECO:0000313" key="9">
    <source>
        <dbReference type="EMBL" id="KAK6475632.1"/>
    </source>
</evidence>
<feature type="domain" description="Gem-associated protein 5 first beta-propeller" evidence="5">
    <location>
        <begin position="73"/>
        <end position="200"/>
    </location>
</feature>
<feature type="compositionally biased region" description="Basic and acidic residues" evidence="4">
    <location>
        <begin position="806"/>
        <end position="822"/>
    </location>
</feature>
<dbReference type="PROSITE" id="PS50082">
    <property type="entry name" value="WD_REPEATS_2"/>
    <property type="match status" value="4"/>
</dbReference>
<reference evidence="9 10" key="1">
    <citation type="submission" date="2021-05" db="EMBL/GenBank/DDBJ databases">
        <authorList>
            <person name="Zahm M."/>
            <person name="Klopp C."/>
            <person name="Cabau C."/>
            <person name="Kuhl H."/>
            <person name="Suciu R."/>
            <person name="Ciorpac M."/>
            <person name="Holostenco D."/>
            <person name="Gessner J."/>
            <person name="Wuertz S."/>
            <person name="Hohne C."/>
            <person name="Stock M."/>
            <person name="Gislard M."/>
            <person name="Lluch J."/>
            <person name="Milhes M."/>
            <person name="Lampietro C."/>
            <person name="Lopez Roques C."/>
            <person name="Donnadieu C."/>
            <person name="Du K."/>
            <person name="Schartl M."/>
            <person name="Guiguen Y."/>
        </authorList>
    </citation>
    <scope>NUCLEOTIDE SEQUENCE [LARGE SCALE GENOMIC DNA]</scope>
    <source>
        <strain evidence="9">Hh-F2</strain>
        <tissue evidence="9">Blood</tissue>
    </source>
</reference>
<evidence type="ECO:0000259" key="7">
    <source>
        <dbReference type="Pfam" id="PF23775"/>
    </source>
</evidence>
<feature type="repeat" description="WD" evidence="3">
    <location>
        <begin position="622"/>
        <end position="664"/>
    </location>
</feature>
<sequence length="1506" mass="165790">MSERLLPASPNWYCSRSSDTSPKGVFGFGAKSSVYLVNVTAASPVIAGELKGHRERVSGFAFCRYPGQEEICASSSDDGSVKIWDSQKQATLKEHKAHQSTITSLHWSPVVKDLLVSGDEKGIVVCFWHNRNETQSFFPEPRTIFCLSCSPHNENYIAVGYKDGMIVVIDISRKSEVLHRLRGHDDEIHALAWCPQPGEEELLPRAEETAEAEVANGRKVPDGERGCYLASGSKDQTVRVWSTARGKGVMTLKLPFLKRRGLGVDPTVKERLWLTVHWPHTRPTQIISSCFGGELVVWDLTRSGKQKWALLGSSSEGQNHTRIVFNMSSVCMGESRELLISTSMDRDVKCWDLETLDCCWTLPSLGGFVYSLTFSPVDTGSLALGVGDNMIRVWSTLSIQNRYDTKTFWQGIKSKVTALSWHPLKEGHLAFGTDDGKVGIYDSYSNKPPQISSSYHRKTVYTLAWGPPVPPLSFGGEGDRPTVTLYSCAGEGVILQHNPWKLAGEANDIDKVIRDTNGIKHKLSPHTDLSWKPDGEILAIGNEDGSIEILQAPALRLLCSIQQHHKIINVLRWHHEHGSQPDASHLLASGSNNATVYVHNLKSVIETPSDTPVLVTEPYRSLVGHTAKITSLAWSPHHDGRLVSVCYDGTAQVWDVLKEEAICNYRGHRGRLLCVQWSPVDPDLVWTGGDDFTVQEWAVSKQEHTKPPKGKKNIELEKKRGLQPKPKAKKKKKPAGKGHVAGDQGGRGAEEGAEEQEEEQEDVPVKTEHTPTTAAVSKEPRCRQPDAIVSEKNRNGGKGFSFVARESLKDEKQREKQAEAPVKKKKPRSILPLSTSMDHRSREDQQRDCLTLAAVRHSQALPSNCVPGSGAHIQLGLFGDRAALYTMFEEEGRSHIEGGHYESLNSLLLWKGDLAGALQVAIEKGELTEHLVAVSPMAGYQVWVRAVEAFVKQLCFQEQYVKAASYLLSVHKVYEAIDLLKSQQLYREAIALAKARLLPEDPVMKNLYTTWAAILERDGHYSNAAKCYLAADSTYDAAKVIAKKGDVMSLKTAAELALIVGENALSNSLALRCARELLTAQDWLGAREVLQAQESLLGHQLVFCTSELLHQCLAGTKLIDWSSASSHGWTVGSGVPFVDAVAVVWEREFGVSSADVDKVKLLHQQVKSVENPAATANIPIKQLLFHLSHDLTLAVLSSVALARGETVTAMLGALTRCRDATHFTLMRGWDSLCKHLGMQSVSSLKAQLDHTDTHSIAAVQSLEAFVCYFQLYEMWWNQSNERPSEKQPEKAALPQPSVAGLQRDAQNPSEPAAVNGTGPQDTADEEQGAIPTEEGSDTLEEEPCRSQEAMLASACAVLISETHAALQTTRSVIEEIQLRLSSMMQQHLRAAATPEEQQKELHALPESGSEHEASAASQSGASTTESTSLTSLIASVSEYNKQLAEIPEHIKRYPFPDVIECCLVILHMGRDSASALPEDLQRRCLALLHKYGTAASVIKARHKFCA</sequence>
<feature type="compositionally biased region" description="Low complexity" evidence="4">
    <location>
        <begin position="1414"/>
        <end position="1425"/>
    </location>
</feature>
<feature type="domain" description="Gem-associated protein 5 second beta-propeller" evidence="7">
    <location>
        <begin position="376"/>
        <end position="689"/>
    </location>
</feature>
<dbReference type="InterPro" id="IPR011047">
    <property type="entry name" value="Quinoprotein_ADH-like_sf"/>
</dbReference>
<dbReference type="InterPro" id="IPR056424">
    <property type="entry name" value="Beta-prop_GEMI5_2nd"/>
</dbReference>
<dbReference type="EMBL" id="JAHFZB010000023">
    <property type="protein sequence ID" value="KAK6475632.1"/>
    <property type="molecule type" value="Genomic_DNA"/>
</dbReference>
<evidence type="ECO:0000256" key="3">
    <source>
        <dbReference type="PROSITE-ProRule" id="PRU00221"/>
    </source>
</evidence>
<dbReference type="Pfam" id="PF23774">
    <property type="entry name" value="TPR_GEMI5"/>
    <property type="match status" value="1"/>
</dbReference>
<dbReference type="PROSITE" id="PS50294">
    <property type="entry name" value="WD_REPEATS_REGION"/>
    <property type="match status" value="2"/>
</dbReference>
<dbReference type="InterPro" id="IPR020472">
    <property type="entry name" value="WD40_PAC1"/>
</dbReference>
<keyword evidence="2" id="KW-0677">Repeat</keyword>
<evidence type="ECO:0000259" key="6">
    <source>
        <dbReference type="Pfam" id="PF23774"/>
    </source>
</evidence>